<evidence type="ECO:0000313" key="3">
    <source>
        <dbReference type="EMBL" id="KAL3318274.1"/>
    </source>
</evidence>
<keyword evidence="4" id="KW-1185">Reference proteome</keyword>
<keyword evidence="2" id="KW-1133">Transmembrane helix</keyword>
<dbReference type="AlphaFoldDB" id="A0ABD2QFJ0"/>
<organism evidence="3 4">
    <name type="scientific">Cichlidogyrus casuarinus</name>
    <dbReference type="NCBI Taxonomy" id="1844966"/>
    <lineage>
        <taxon>Eukaryota</taxon>
        <taxon>Metazoa</taxon>
        <taxon>Spiralia</taxon>
        <taxon>Lophotrochozoa</taxon>
        <taxon>Platyhelminthes</taxon>
        <taxon>Monogenea</taxon>
        <taxon>Monopisthocotylea</taxon>
        <taxon>Dactylogyridea</taxon>
        <taxon>Ancyrocephalidae</taxon>
        <taxon>Cichlidogyrus</taxon>
    </lineage>
</organism>
<feature type="transmembrane region" description="Helical" evidence="2">
    <location>
        <begin position="75"/>
        <end position="95"/>
    </location>
</feature>
<feature type="region of interest" description="Disordered" evidence="1">
    <location>
        <begin position="137"/>
        <end position="158"/>
    </location>
</feature>
<gene>
    <name evidence="3" type="ORF">Ciccas_003070</name>
</gene>
<dbReference type="Proteomes" id="UP001626550">
    <property type="component" value="Unassembled WGS sequence"/>
</dbReference>
<evidence type="ECO:0000256" key="2">
    <source>
        <dbReference type="SAM" id="Phobius"/>
    </source>
</evidence>
<evidence type="ECO:0008006" key="5">
    <source>
        <dbReference type="Google" id="ProtNLM"/>
    </source>
</evidence>
<feature type="compositionally biased region" description="Basic residues" evidence="1">
    <location>
        <begin position="146"/>
        <end position="158"/>
    </location>
</feature>
<accession>A0ABD2QFJ0</accession>
<feature type="transmembrane region" description="Helical" evidence="2">
    <location>
        <begin position="12"/>
        <end position="33"/>
    </location>
</feature>
<dbReference type="EMBL" id="JBJKFK010000264">
    <property type="protein sequence ID" value="KAL3318274.1"/>
    <property type="molecule type" value="Genomic_DNA"/>
</dbReference>
<name>A0ABD2QFJ0_9PLAT</name>
<comment type="caution">
    <text evidence="3">The sequence shown here is derived from an EMBL/GenBank/DDBJ whole genome shotgun (WGS) entry which is preliminary data.</text>
</comment>
<protein>
    <recommendedName>
        <fullName evidence="5">NADH dehydrogenase subunit 6</fullName>
    </recommendedName>
</protein>
<evidence type="ECO:0000313" key="4">
    <source>
        <dbReference type="Proteomes" id="UP001626550"/>
    </source>
</evidence>
<feature type="transmembrane region" description="Helical" evidence="2">
    <location>
        <begin position="45"/>
        <end position="68"/>
    </location>
</feature>
<evidence type="ECO:0000256" key="1">
    <source>
        <dbReference type="SAM" id="MobiDB-lite"/>
    </source>
</evidence>
<proteinExistence type="predicted"/>
<reference evidence="3 4" key="1">
    <citation type="submission" date="2024-11" db="EMBL/GenBank/DDBJ databases">
        <title>Adaptive evolution of stress response genes in parasites aligns with host niche diversity.</title>
        <authorList>
            <person name="Hahn C."/>
            <person name="Resl P."/>
        </authorList>
    </citation>
    <scope>NUCLEOTIDE SEQUENCE [LARGE SCALE GENOMIC DNA]</scope>
    <source>
        <strain evidence="3">EGGRZ-B1_66</strain>
        <tissue evidence="3">Body</tissue>
    </source>
</reference>
<keyword evidence="2" id="KW-0812">Transmembrane</keyword>
<feature type="transmembrane region" description="Helical" evidence="2">
    <location>
        <begin position="115"/>
        <end position="135"/>
    </location>
</feature>
<keyword evidence="2" id="KW-0472">Membrane</keyword>
<sequence length="158" mass="17614">MKTYIAALAPIMNLSLLSWISFSIAWSMPLWFWTMLAPFSPAGKALYSFFFIICLANTTIAMCIVTFFRQQNNGFTPGLLTLCTSFMTVLGYKAFISARNYPIIPKMSNDWDMYMLASCFTSGGVGIVFLLDSLFGDKSKEGDGSKKKKGKKGKKSKK</sequence>